<dbReference type="GO" id="GO:0006680">
    <property type="term" value="P:glucosylceramide catabolic process"/>
    <property type="evidence" value="ECO:0007669"/>
    <property type="project" value="TreeGrafter"/>
</dbReference>
<feature type="domain" description="Glycosyl hydrolase family 30 TIM-barrel" evidence="6">
    <location>
        <begin position="1058"/>
        <end position="1148"/>
    </location>
</feature>
<feature type="compositionally biased region" description="Polar residues" evidence="5">
    <location>
        <begin position="231"/>
        <end position="246"/>
    </location>
</feature>
<keyword evidence="2" id="KW-0732">Signal</keyword>
<evidence type="ECO:0000256" key="4">
    <source>
        <dbReference type="SAM" id="Coils"/>
    </source>
</evidence>
<feature type="coiled-coil region" evidence="4">
    <location>
        <begin position="662"/>
        <end position="729"/>
    </location>
</feature>
<feature type="region of interest" description="Disordered" evidence="5">
    <location>
        <begin position="1386"/>
        <end position="1408"/>
    </location>
</feature>
<feature type="coiled-coil region" evidence="4">
    <location>
        <begin position="364"/>
        <end position="423"/>
    </location>
</feature>
<name>A0A1Q9DWN9_SYMMI</name>
<evidence type="ECO:0000256" key="3">
    <source>
        <dbReference type="ARBA" id="ARBA00022801"/>
    </source>
</evidence>
<reference evidence="7 8" key="1">
    <citation type="submission" date="2016-02" db="EMBL/GenBank/DDBJ databases">
        <title>Genome analysis of coral dinoflagellate symbionts highlights evolutionary adaptations to a symbiotic lifestyle.</title>
        <authorList>
            <person name="Aranda M."/>
            <person name="Li Y."/>
            <person name="Liew Y.J."/>
            <person name="Baumgarten S."/>
            <person name="Simakov O."/>
            <person name="Wilson M."/>
            <person name="Piel J."/>
            <person name="Ashoor H."/>
            <person name="Bougouffa S."/>
            <person name="Bajic V.B."/>
            <person name="Ryu T."/>
            <person name="Ravasi T."/>
            <person name="Bayer T."/>
            <person name="Micklem G."/>
            <person name="Kim H."/>
            <person name="Bhak J."/>
            <person name="Lajeunesse T.C."/>
            <person name="Voolstra C.R."/>
        </authorList>
    </citation>
    <scope>NUCLEOTIDE SEQUENCE [LARGE SCALE GENOMIC DNA]</scope>
    <source>
        <strain evidence="7 8">CCMP2467</strain>
    </source>
</reference>
<dbReference type="InterPro" id="IPR033453">
    <property type="entry name" value="Glyco_hydro_30_TIM-barrel"/>
</dbReference>
<feature type="compositionally biased region" description="Acidic residues" evidence="5">
    <location>
        <begin position="468"/>
        <end position="479"/>
    </location>
</feature>
<gene>
    <name evidence="7" type="primary">gba-3</name>
    <name evidence="7" type="ORF">AK812_SmicGene17863</name>
</gene>
<dbReference type="GO" id="GO:0004348">
    <property type="term" value="F:glucosylceramidase activity"/>
    <property type="evidence" value="ECO:0007669"/>
    <property type="project" value="InterPro"/>
</dbReference>
<feature type="compositionally biased region" description="Basic and acidic residues" evidence="5">
    <location>
        <begin position="181"/>
        <end position="199"/>
    </location>
</feature>
<feature type="compositionally biased region" description="Acidic residues" evidence="5">
    <location>
        <begin position="441"/>
        <end position="451"/>
    </location>
</feature>
<evidence type="ECO:0000256" key="2">
    <source>
        <dbReference type="ARBA" id="ARBA00022729"/>
    </source>
</evidence>
<evidence type="ECO:0000313" key="7">
    <source>
        <dbReference type="EMBL" id="OLP99571.1"/>
    </source>
</evidence>
<dbReference type="GO" id="GO:0016020">
    <property type="term" value="C:membrane"/>
    <property type="evidence" value="ECO:0007669"/>
    <property type="project" value="GOC"/>
</dbReference>
<feature type="region of interest" description="Disordered" evidence="5">
    <location>
        <begin position="752"/>
        <end position="790"/>
    </location>
</feature>
<feature type="compositionally biased region" description="Low complexity" evidence="5">
    <location>
        <begin position="130"/>
        <end position="144"/>
    </location>
</feature>
<keyword evidence="4" id="KW-0175">Coiled coil</keyword>
<feature type="region of interest" description="Disordered" evidence="5">
    <location>
        <begin position="423"/>
        <end position="484"/>
    </location>
</feature>
<feature type="compositionally biased region" description="Low complexity" evidence="5">
    <location>
        <begin position="247"/>
        <end position="269"/>
    </location>
</feature>
<comment type="caution">
    <text evidence="7">The sequence shown here is derived from an EMBL/GenBank/DDBJ whole genome shotgun (WGS) entry which is preliminary data.</text>
</comment>
<dbReference type="PANTHER" id="PTHR11069:SF23">
    <property type="entry name" value="LYSOSOMAL ACID GLUCOSYLCERAMIDASE"/>
    <property type="match status" value="1"/>
</dbReference>
<feature type="region of interest" description="Disordered" evidence="5">
    <location>
        <begin position="120"/>
        <end position="152"/>
    </location>
</feature>
<dbReference type="InterPro" id="IPR017853">
    <property type="entry name" value="GH"/>
</dbReference>
<feature type="region of interest" description="Disordered" evidence="5">
    <location>
        <begin position="167"/>
        <end position="269"/>
    </location>
</feature>
<sequence length="1616" mass="177362">MSGPTGWFPSRHSTDPIRGLTSKYYPLDVQGAVQTFRAPVPDDLLEALSALEGLDATLLAELQRCSKRPAHMLQERPQYKRRIDGAHLEQEIRLLCKPLIELADFLRASVLRSSRSAAIMDRGDPDRSSSKASSVSGRSESAKSWNSLPPDERELANELHSQQLRLESRGSNSNSSNTSQPRDKLQAAEAAERDIEARHSQSRSSQHPLSGTASPAVARSAADSGRERQSNARSGSGSSGYKQVRTSEALGSESSSGASKEAQQVAEQQAKNQALEAALRSRDAQATQLIADCTDIDSRNQERMTAIESQLADAVKARKKAEDERDAVEVKAAGDKAKIASSLAAANEDRLKLEDRDRKTEARAAEAQVELDAARWDLRQSKQREAAEIQHQEKAKELSDNRIEELEGLLSSANRQLALLRRDEPNLGSTASERHIRQQEGEEEGREEEEGSVGLPARAAESLASECDSSDCGDLDDLTNPDQSAQNDLLNKLLAELTVERKAKQDMRDDHAGQYAEHVEEVAQLQRQLAAAGVLQETTSAENIRLQSIGKEDKIKQLQQVDDLHVKVTELEEALFVEMKVQTDKEEQQEFTNAALQEKIQLQAESLRISNLRLQDALQQQQTEAVHQLREMNSLRLQLAVERRRNAGTDEMHGQTKDDSPEESLYKRIRELEEERNLLLSKIEVQEVQHQVQLEDAYRDHASRLQEQRVKFEAQIAEIRSRYEQLLRQRPGHGHSEDLLLGLGSWSNVSSLSAEASNEDPGPADSANSALGAGSEVSSPASQSTGGTAGTSISEKIRSMIWAVLGLVPNAVALQCAFDDLVIQKATARAGAIFSGLDLMGMSFFSLLQDKTNAAVIRRMMLVNQSMADSSQSEIPSFVAATLGRFGLHGISGQVVDGVLSMAHLPADSPRASGPDGRHIILVISEQQQPKRAGGVSVASSDICPSADGRSCIYSADEERIFVRDHLGPALRRAGLADVKILIWDHNRDGMLERAAAVYDDPVASEFVWGMAYHWYGDARFETWPPRVEVPFQDRQQEGAVVKELKACAGFENVRRVADLQPEKHLLFTEGCQELGERPLATVLGDWKIAERYAMNIIADMNSGCEGWIDWNLVLNQEGGPNHVGNNCVAPVICDTSKDAVLYQPAFWLSGRSAVTERSGERSVLCLTEGVVSYFCKSERCAEITEAFNPSSYNLLKPDETMKAVLELLAANWEYLDGMPFHDALTVGSMIFTGLASGFLDYTQFNGVQPTPSRSEFKGVADQYFKHLKGQLSESESIDAEDALKSLLIDTLTDFTTDREHFVSTYTFKNLDPLEATQVRAAWTSGTAVPDEISSKLNLIPSPEQVAEAQGDVLEMVMRTLELCHGACILRGLSLMSGAGTDNLLNDQSTAKGRGKRAKGSNSRDTATSIDDNAKIMLQLRVESTEAKRLVARMATSAPSFTRARASAFLYQVFTASCSLLSTEGGQESWFLPDDDIYRDSMPLTRALTRVGFPSNGYNVNTGRYLLPITTGTADLVEPRLIKVVQVEAYNGVRVELQGALRYTKRITLISEGLQRASMQGALSVIDPGLLRAAANGINAYLQAPAAYTELPRLLATCLSMAQLKLALPETPISLN</sequence>
<evidence type="ECO:0000256" key="1">
    <source>
        <dbReference type="ARBA" id="ARBA00005382"/>
    </source>
</evidence>
<proteinExistence type="inferred from homology"/>
<feature type="coiled-coil region" evidence="4">
    <location>
        <begin position="304"/>
        <end position="331"/>
    </location>
</feature>
<dbReference type="Gene3D" id="3.20.20.80">
    <property type="entry name" value="Glycosidases"/>
    <property type="match status" value="1"/>
</dbReference>
<feature type="compositionally biased region" description="Polar residues" evidence="5">
    <location>
        <begin position="776"/>
        <end position="790"/>
    </location>
</feature>
<dbReference type="Proteomes" id="UP000186817">
    <property type="component" value="Unassembled WGS sequence"/>
</dbReference>
<accession>A0A1Q9DWN9</accession>
<feature type="domain" description="Glycosyl hydrolase family 30 TIM-barrel" evidence="6">
    <location>
        <begin position="951"/>
        <end position="1020"/>
    </location>
</feature>
<keyword evidence="8" id="KW-1185">Reference proteome</keyword>
<dbReference type="Pfam" id="PF02055">
    <property type="entry name" value="Glyco_hydro_30"/>
    <property type="match status" value="2"/>
</dbReference>
<protein>
    <submittedName>
        <fullName evidence="7">Putative glucosylceramidase 3</fullName>
    </submittedName>
</protein>
<comment type="similarity">
    <text evidence="1">Belongs to the glycosyl hydrolase 30 family.</text>
</comment>
<feature type="compositionally biased region" description="Polar residues" evidence="5">
    <location>
        <begin position="202"/>
        <end position="213"/>
    </location>
</feature>
<dbReference type="SUPFAM" id="SSF51445">
    <property type="entry name" value="(Trans)glycosidases"/>
    <property type="match status" value="1"/>
</dbReference>
<evidence type="ECO:0000313" key="8">
    <source>
        <dbReference type="Proteomes" id="UP000186817"/>
    </source>
</evidence>
<dbReference type="EMBL" id="LSRX01000357">
    <property type="protein sequence ID" value="OLP99571.1"/>
    <property type="molecule type" value="Genomic_DNA"/>
</dbReference>
<organism evidence="7 8">
    <name type="scientific">Symbiodinium microadriaticum</name>
    <name type="common">Dinoflagellate</name>
    <name type="synonym">Zooxanthella microadriatica</name>
    <dbReference type="NCBI Taxonomy" id="2951"/>
    <lineage>
        <taxon>Eukaryota</taxon>
        <taxon>Sar</taxon>
        <taxon>Alveolata</taxon>
        <taxon>Dinophyceae</taxon>
        <taxon>Suessiales</taxon>
        <taxon>Symbiodiniaceae</taxon>
        <taxon>Symbiodinium</taxon>
    </lineage>
</organism>
<keyword evidence="3" id="KW-0378">Hydrolase</keyword>
<evidence type="ECO:0000259" key="6">
    <source>
        <dbReference type="Pfam" id="PF02055"/>
    </source>
</evidence>
<dbReference type="OrthoDB" id="447459at2759"/>
<evidence type="ECO:0000256" key="5">
    <source>
        <dbReference type="SAM" id="MobiDB-lite"/>
    </source>
</evidence>
<dbReference type="PANTHER" id="PTHR11069">
    <property type="entry name" value="GLUCOSYLCERAMIDASE"/>
    <property type="match status" value="1"/>
</dbReference>
<dbReference type="InterPro" id="IPR001139">
    <property type="entry name" value="Glyco_hydro_30"/>
</dbReference>